<dbReference type="PDB" id="4JDP">
    <property type="method" value="X-ray"/>
    <property type="resolution" value="1.76 A"/>
    <property type="chains" value="A/B=1-265"/>
</dbReference>
<feature type="binding site" evidence="3">
    <location>
        <position position="11"/>
    </location>
    <ligand>
        <name>Ca(2+)</name>
        <dbReference type="ChEBI" id="CHEBI:29108"/>
    </ligand>
</feature>
<dbReference type="GO" id="GO:0016791">
    <property type="term" value="F:phosphatase activity"/>
    <property type="evidence" value="ECO:0007669"/>
    <property type="project" value="TreeGrafter"/>
</dbReference>
<dbReference type="PANTHER" id="PTHR19288">
    <property type="entry name" value="4-NITROPHENYLPHOSPHATASE-RELATED"/>
    <property type="match status" value="1"/>
</dbReference>
<dbReference type="GeneID" id="24793913"/>
<dbReference type="PhylomeDB" id="O29873"/>
<feature type="binding site" evidence="4">
    <location>
        <position position="209"/>
    </location>
    <ligand>
        <name>Mg(2+)</name>
        <dbReference type="ChEBI" id="CHEBI:18420"/>
    </ligand>
</feature>
<keyword evidence="3 4" id="KW-0479">Metal-binding</keyword>
<reference evidence="4" key="3">
    <citation type="submission" date="2013-02" db="PDB data bank">
        <title>Crystal structure of probable p-nitrophenyl phosphatase from Archaeoglobus fulgidus.</title>
        <authorList>
            <person name="Patskovsky Y."/>
            <person name="Toro R."/>
            <person name="Bhosle R."/>
            <person name="Hillerich B."/>
            <person name="Seidel R.D."/>
            <person name="Washington E."/>
            <person name="Scott Glenn A."/>
            <person name="Chowdhury S."/>
            <person name="Evans B."/>
            <person name="Hammonds J."/>
            <person name="Zencheck W.D."/>
            <person name="Imker H.J."/>
            <person name="Al Obaidi N.F."/>
            <person name="Stead M."/>
            <person name="Love J."/>
            <person name="Allen K.N."/>
            <person name="Dunaway-Mariano D."/>
            <person name="Gerlt J.A."/>
            <person name="Almo S.C."/>
        </authorList>
    </citation>
    <scope>X-RAY CRYSTALLOGRAPHY (1.76 ANGSTROMS) IN COMPLEX WITH MG(2+)</scope>
</reference>
<dbReference type="Gene3D" id="3.40.50.1000">
    <property type="entry name" value="HAD superfamily/HAD-like"/>
    <property type="match status" value="2"/>
</dbReference>
<accession>O29873</accession>
<keyword evidence="2" id="KW-1185">Reference proteome</keyword>
<feature type="binding site" evidence="4">
    <location>
        <position position="13"/>
    </location>
    <ligand>
        <name>Mg(2+)</name>
        <dbReference type="ChEBI" id="CHEBI:18420"/>
    </ligand>
</feature>
<dbReference type="Pfam" id="PF13344">
    <property type="entry name" value="Hydrolase_6"/>
    <property type="match status" value="1"/>
</dbReference>
<keyword evidence="3 4" id="KW-0002">3D-structure</keyword>
<evidence type="ECO:0007829" key="3">
    <source>
        <dbReference type="PDB" id="3QGM"/>
    </source>
</evidence>
<dbReference type="PDBsum" id="3QGM"/>
<dbReference type="EMBL" id="AE000782">
    <property type="protein sequence ID" value="AAB90861.1"/>
    <property type="molecule type" value="Genomic_DNA"/>
</dbReference>
<dbReference type="eggNOG" id="arCOG04221">
    <property type="taxonomic scope" value="Archaea"/>
</dbReference>
<dbReference type="CDD" id="cd07531">
    <property type="entry name" value="HAD_Pase_UmpH-like"/>
    <property type="match status" value="1"/>
</dbReference>
<dbReference type="GO" id="GO:0005737">
    <property type="term" value="C:cytoplasm"/>
    <property type="evidence" value="ECO:0007669"/>
    <property type="project" value="TreeGrafter"/>
</dbReference>
<feature type="binding site" evidence="4">
    <location>
        <position position="11"/>
    </location>
    <ligand>
        <name>Mg(2+)</name>
        <dbReference type="ChEBI" id="CHEBI:18420"/>
    </ligand>
</feature>
<dbReference type="Pfam" id="PF13242">
    <property type="entry name" value="Hydrolase_like"/>
    <property type="match status" value="1"/>
</dbReference>
<organism evidence="1 2">
    <name type="scientific">Archaeoglobus fulgidus (strain ATCC 49558 / DSM 4304 / JCM 9628 / NBRC 100126 / VC-16)</name>
    <dbReference type="NCBI Taxonomy" id="224325"/>
    <lineage>
        <taxon>Archaea</taxon>
        <taxon>Methanobacteriati</taxon>
        <taxon>Methanobacteriota</taxon>
        <taxon>Archaeoglobi</taxon>
        <taxon>Archaeoglobales</taxon>
        <taxon>Archaeoglobaceae</taxon>
        <taxon>Archaeoglobus</taxon>
    </lineage>
</organism>
<name>O29873_ARCFU</name>
<dbReference type="SUPFAM" id="SSF56784">
    <property type="entry name" value="HAD-like"/>
    <property type="match status" value="1"/>
</dbReference>
<dbReference type="SFLD" id="SFLDG01139">
    <property type="entry name" value="C2.A:_Pyridoxal_Phosphate_Phos"/>
    <property type="match status" value="1"/>
</dbReference>
<dbReference type="AlphaFoldDB" id="O29873"/>
<dbReference type="EvolutionaryTrace" id="O29873"/>
<keyword evidence="3" id="KW-0106">Calcium</keyword>
<evidence type="ECO:0007829" key="4">
    <source>
        <dbReference type="PDB" id="4JDP"/>
    </source>
</evidence>
<dbReference type="KEGG" id="afu:AF_0374"/>
<reference evidence="1 2" key="1">
    <citation type="journal article" date="1997" name="Nature">
        <title>The complete genome sequence of the hyperthermophilic, sulphate-reducing archaeon Archaeoglobus fulgidus.</title>
        <authorList>
            <person name="Klenk H.P."/>
            <person name="Clayton R.A."/>
            <person name="Tomb J."/>
            <person name="White O."/>
            <person name="Nelson K.E."/>
            <person name="Ketchum K.A."/>
            <person name="Dodson R.J."/>
            <person name="Gwinn M."/>
            <person name="Hickey E.K."/>
            <person name="Peterson J.D."/>
            <person name="Richardson D.L."/>
            <person name="Kerlavage A.R."/>
            <person name="Graham D.E."/>
            <person name="Kyrpides N.C."/>
            <person name="Fleischmann R.D."/>
            <person name="Quackenbush J."/>
            <person name="Lee N.H."/>
            <person name="Sutton G.G."/>
            <person name="Gill S."/>
            <person name="Kirkness E.F."/>
            <person name="Dougherty B.A."/>
            <person name="McKenney K."/>
            <person name="Adams M.D."/>
            <person name="Loftus B."/>
            <person name="Peterson S."/>
            <person name="Reich C.I."/>
            <person name="McNeil L.K."/>
            <person name="Badger J.H."/>
            <person name="Glodek A."/>
            <person name="Zhou L."/>
            <person name="Overbeek R."/>
            <person name="Gocayne J.D."/>
            <person name="Weidman J.F."/>
            <person name="McDonald L."/>
            <person name="Utterback T."/>
            <person name="Cotton M.D."/>
            <person name="Spriggs T."/>
            <person name="Artiach P."/>
            <person name="Kaine B.P."/>
            <person name="Sykes S.M."/>
            <person name="Sadow P.W."/>
            <person name="D'Andrea K.P."/>
            <person name="Bowman C."/>
            <person name="Fujii C."/>
            <person name="Garland S.A."/>
            <person name="Mason T.M."/>
            <person name="Olsen G.J."/>
            <person name="Fraser C.M."/>
            <person name="Smith H.O."/>
            <person name="Woese C.R."/>
            <person name="Venter J.C."/>
        </authorList>
    </citation>
    <scope>NUCLEOTIDE SEQUENCE [LARGE SCALE GENOMIC DNA]</scope>
    <source>
        <strain evidence="2">ATCC 49558 / DSM 4304 / JCM 9628 / NBRC 100126 / VC-16</strain>
    </source>
</reference>
<dbReference type="EnsemblBacteria" id="AAB90861">
    <property type="protein sequence ID" value="AAB90861"/>
    <property type="gene ID" value="AF_0374"/>
</dbReference>
<sequence length="265" mass="29078">MMPDKKGYIIDIDGVIGKSVTPIPEGVEGVKKLKELGKKIIFVSNNSTRSRRILLERLRSFGLEVGEDEILVATYATARFIAREKPNAKVFTTGEEGLIEELRLAGLEIVDYDEAEYLVVGSNRKINFELMTKALRACLRGIRYIATNPDRIFPAEDGPIPGTGMIIGALYWMTGREPDVVVGKPSEVIMREALDILGLDAKDVAVVGDQIDVDVAAGKAIGAETVLVLTGVTTRENLDQMIERHGLKPDYVFNSLKDMVEALEG</sequence>
<dbReference type="HOGENOM" id="CLU_043473_1_2_2"/>
<dbReference type="GO" id="GO:0046872">
    <property type="term" value="F:metal ion binding"/>
    <property type="evidence" value="ECO:0007669"/>
    <property type="project" value="UniProtKB-KW"/>
</dbReference>
<proteinExistence type="evidence at protein level"/>
<feature type="binding site" evidence="3">
    <location>
        <position position="13"/>
    </location>
    <ligand>
        <name>Ca(2+)</name>
        <dbReference type="ChEBI" id="CHEBI:29108"/>
    </ligand>
</feature>
<dbReference type="RefSeq" id="WP_010877881.1">
    <property type="nucleotide sequence ID" value="NC_000917.1"/>
</dbReference>
<dbReference type="PANTHER" id="PTHR19288:SF46">
    <property type="entry name" value="HALOACID DEHALOGENASE-LIKE HYDROLASE DOMAIN-CONTAINING PROTEIN 2"/>
    <property type="match status" value="1"/>
</dbReference>
<dbReference type="PIR" id="F69296">
    <property type="entry name" value="F69296"/>
</dbReference>
<gene>
    <name evidence="1" type="ordered locus">AF_0374</name>
</gene>
<dbReference type="OrthoDB" id="25155at2157"/>
<dbReference type="NCBIfam" id="TIGR01460">
    <property type="entry name" value="HAD-SF-IIA"/>
    <property type="match status" value="1"/>
</dbReference>
<dbReference type="PIRSF" id="PIRSF000915">
    <property type="entry name" value="PGP-type_phosphatase"/>
    <property type="match status" value="1"/>
</dbReference>
<dbReference type="SMR" id="O29873"/>
<feature type="binding site" evidence="3">
    <location>
        <position position="209"/>
    </location>
    <ligand>
        <name>Ca(2+)</name>
        <dbReference type="ChEBI" id="CHEBI:29108"/>
    </ligand>
</feature>
<evidence type="ECO:0000313" key="1">
    <source>
        <dbReference type="EMBL" id="AAB90861.1"/>
    </source>
</evidence>
<dbReference type="PaxDb" id="224325-AF_0374"/>
<dbReference type="InterPro" id="IPR006357">
    <property type="entry name" value="HAD-SF_hydro_IIA"/>
</dbReference>
<dbReference type="InterPro" id="IPR023214">
    <property type="entry name" value="HAD_sf"/>
</dbReference>
<dbReference type="PDB" id="3QGM">
    <property type="method" value="X-ray"/>
    <property type="resolution" value="2.00 A"/>
    <property type="chains" value="A/B/C/D=1-265"/>
</dbReference>
<dbReference type="PDBsum" id="4JDP"/>
<dbReference type="InterPro" id="IPR036412">
    <property type="entry name" value="HAD-like_sf"/>
</dbReference>
<dbReference type="Proteomes" id="UP000002199">
    <property type="component" value="Chromosome"/>
</dbReference>
<reference evidence="3" key="2">
    <citation type="submission" date="2011-01" db="PDB data bank">
        <title>p-nitrophenyl phosphatase from Archaeoglobus fulgidus.</title>
        <authorList>
            <person name="Osipiuk J."/>
            <person name="Zheng H."/>
            <person name="Xu X."/>
            <person name="Savchenko A."/>
            <person name="Edwards A."/>
            <person name="Joachimiak A."/>
        </authorList>
    </citation>
    <scope>X-RAY CRYSTALLOGRAPHY (2.00 ANGSTROMS) IN COMPLEX WITH CA(2+)</scope>
</reference>
<evidence type="ECO:0000313" key="2">
    <source>
        <dbReference type="Proteomes" id="UP000002199"/>
    </source>
</evidence>
<dbReference type="SFLD" id="SFLDS00003">
    <property type="entry name" value="Haloacid_Dehalogenase"/>
    <property type="match status" value="1"/>
</dbReference>
<dbReference type="STRING" id="224325.AF_0374"/>
<protein>
    <submittedName>
        <fullName evidence="1">p-nitrophenyl phosphatase (Pho2)</fullName>
    </submittedName>
</protein>